<evidence type="ECO:0000256" key="1">
    <source>
        <dbReference type="ARBA" id="ARBA00003618"/>
    </source>
</evidence>
<accession>A0ABQ6ITD7</accession>
<proteinExistence type="inferred from homology"/>
<evidence type="ECO:0000256" key="2">
    <source>
        <dbReference type="ARBA" id="ARBA00009441"/>
    </source>
</evidence>
<reference evidence="12" key="1">
    <citation type="journal article" date="2019" name="Int. J. Syst. Evol. Microbiol.">
        <title>The Global Catalogue of Microorganisms (GCM) 10K type strain sequencing project: providing services to taxonomists for standard genome sequencing and annotation.</title>
        <authorList>
            <consortium name="The Broad Institute Genomics Platform"/>
            <consortium name="The Broad Institute Genome Sequencing Center for Infectious Disease"/>
            <person name="Wu L."/>
            <person name="Ma J."/>
        </authorList>
    </citation>
    <scope>NUCLEOTIDE SEQUENCE [LARGE SCALE GENOMIC DNA]</scope>
    <source>
        <strain evidence="12">NBRC 113072</strain>
    </source>
</reference>
<evidence type="ECO:0000256" key="7">
    <source>
        <dbReference type="ARBA" id="ARBA00023204"/>
    </source>
</evidence>
<comment type="function">
    <text evidence="1 9">May be involved in recombinational repair of damaged DNA.</text>
</comment>
<gene>
    <name evidence="11" type="primary">recN</name>
    <name evidence="11" type="ORF">GCM10025883_20270</name>
</gene>
<evidence type="ECO:0000259" key="10">
    <source>
        <dbReference type="Pfam" id="PF02463"/>
    </source>
</evidence>
<keyword evidence="6" id="KW-0067">ATP-binding</keyword>
<dbReference type="PANTHER" id="PTHR11059:SF0">
    <property type="entry name" value="DNA REPAIR PROTEIN RECN"/>
    <property type="match status" value="1"/>
</dbReference>
<dbReference type="EMBL" id="BSUO01000001">
    <property type="protein sequence ID" value="GMA39982.1"/>
    <property type="molecule type" value="Genomic_DNA"/>
</dbReference>
<evidence type="ECO:0000313" key="11">
    <source>
        <dbReference type="EMBL" id="GMA39982.1"/>
    </source>
</evidence>
<dbReference type="Gene3D" id="3.40.50.300">
    <property type="entry name" value="P-loop containing nucleotide triphosphate hydrolases"/>
    <property type="match status" value="2"/>
</dbReference>
<dbReference type="SUPFAM" id="SSF52540">
    <property type="entry name" value="P-loop containing nucleoside triphosphate hydrolases"/>
    <property type="match status" value="2"/>
</dbReference>
<organism evidence="11 12">
    <name type="scientific">Mobilicoccus caccae</name>
    <dbReference type="NCBI Taxonomy" id="1859295"/>
    <lineage>
        <taxon>Bacteria</taxon>
        <taxon>Bacillati</taxon>
        <taxon>Actinomycetota</taxon>
        <taxon>Actinomycetes</taxon>
        <taxon>Micrococcales</taxon>
        <taxon>Dermatophilaceae</taxon>
        <taxon>Mobilicoccus</taxon>
    </lineage>
</organism>
<dbReference type="Proteomes" id="UP001157126">
    <property type="component" value="Unassembled WGS sequence"/>
</dbReference>
<comment type="similarity">
    <text evidence="2 9">Belongs to the RecN family.</text>
</comment>
<evidence type="ECO:0000313" key="12">
    <source>
        <dbReference type="Proteomes" id="UP001157126"/>
    </source>
</evidence>
<feature type="domain" description="RecF/RecN/SMC N-terminal" evidence="10">
    <location>
        <begin position="13"/>
        <end position="531"/>
    </location>
</feature>
<keyword evidence="5 9" id="KW-0227">DNA damage</keyword>
<dbReference type="PIRSF" id="PIRSF003128">
    <property type="entry name" value="RecN"/>
    <property type="match status" value="1"/>
</dbReference>
<evidence type="ECO:0000256" key="5">
    <source>
        <dbReference type="ARBA" id="ARBA00022763"/>
    </source>
</evidence>
<dbReference type="CDD" id="cd03241">
    <property type="entry name" value="ABC_RecN"/>
    <property type="match status" value="1"/>
</dbReference>
<name>A0ABQ6ITD7_9MICO</name>
<evidence type="ECO:0000256" key="9">
    <source>
        <dbReference type="PIRNR" id="PIRNR003128"/>
    </source>
</evidence>
<dbReference type="PANTHER" id="PTHR11059">
    <property type="entry name" value="DNA REPAIR PROTEIN RECN"/>
    <property type="match status" value="1"/>
</dbReference>
<evidence type="ECO:0000256" key="8">
    <source>
        <dbReference type="ARBA" id="ARBA00033408"/>
    </source>
</evidence>
<keyword evidence="12" id="KW-1185">Reference proteome</keyword>
<dbReference type="RefSeq" id="WP_284303766.1">
    <property type="nucleotide sequence ID" value="NZ_BSUO01000001.1"/>
</dbReference>
<evidence type="ECO:0000256" key="6">
    <source>
        <dbReference type="ARBA" id="ARBA00022840"/>
    </source>
</evidence>
<evidence type="ECO:0000256" key="4">
    <source>
        <dbReference type="ARBA" id="ARBA00022741"/>
    </source>
</evidence>
<comment type="caution">
    <text evidence="11">The sequence shown here is derived from an EMBL/GenBank/DDBJ whole genome shotgun (WGS) entry which is preliminary data.</text>
</comment>
<evidence type="ECO:0000256" key="3">
    <source>
        <dbReference type="ARBA" id="ARBA00021315"/>
    </source>
</evidence>
<dbReference type="InterPro" id="IPR027417">
    <property type="entry name" value="P-loop_NTPase"/>
</dbReference>
<dbReference type="InterPro" id="IPR004604">
    <property type="entry name" value="DNA_recomb/repair_RecN"/>
</dbReference>
<sequence>MLTRLRLRRLGVIDDAVLDLAPGLNVLTGETGAGKTMVVSGLGLLLGSRADASLVRSGAKDAVVEGVLDLPAGHPALLRAEDAGAEDEDGELVLLRTVAAQGRSRAHVGGRTAPVGVLGELGEMLVVVHGQADQWRLRSPEEHRVMLDDSDPAIAPLKTAYREAYEAYTSARDDLARLTELDARRTSEADALRAGLADLERLDPQPGEDAALATESVRLSHVDGLRTAAGTAQIALVGDDAYADGGASVSDLLGQARAALSGAGAHDEELASYDTRLGEIATLVSECSSDLGTYLAGLDVDPARLAEVENRRAELTRTTRAYGDSVDEALAWGQRAAARLDELENAHERAAGLAGRVGELLADLRAAAAALTTARTAAAGRLAAAVSAELAHLAMGKAVIDVVVEPRTNGPVPGDDDHPPLGTTGADDVDIRMASGPGLPQRTVAKAASGGELSRVMLALEVVIAGAGGSAVPTFVFDEVDAGIGGRAAIAVGARLAALAKHAQVVVVTHLAQVAAHADRHLVVRKTDDGHVTESDVAVVDGDERVREIARMMAGVDDTEAALGHARELLESAGHPMT</sequence>
<dbReference type="Pfam" id="PF02463">
    <property type="entry name" value="SMC_N"/>
    <property type="match status" value="1"/>
</dbReference>
<dbReference type="NCBIfam" id="TIGR00634">
    <property type="entry name" value="recN"/>
    <property type="match status" value="1"/>
</dbReference>
<keyword evidence="4" id="KW-0547">Nucleotide-binding</keyword>
<dbReference type="InterPro" id="IPR003395">
    <property type="entry name" value="RecF/RecN/SMC_N"/>
</dbReference>
<protein>
    <recommendedName>
        <fullName evidence="3 9">DNA repair protein RecN</fullName>
    </recommendedName>
    <alternativeName>
        <fullName evidence="8 9">Recombination protein N</fullName>
    </alternativeName>
</protein>
<keyword evidence="7 9" id="KW-0234">DNA repair</keyword>